<evidence type="ECO:0000313" key="2">
    <source>
        <dbReference type="Proteomes" id="UP001500552"/>
    </source>
</evidence>
<evidence type="ECO:0008006" key="3">
    <source>
        <dbReference type="Google" id="ProtNLM"/>
    </source>
</evidence>
<proteinExistence type="predicted"/>
<dbReference type="Gene3D" id="2.120.10.80">
    <property type="entry name" value="Kelch-type beta propeller"/>
    <property type="match status" value="1"/>
</dbReference>
<protein>
    <recommendedName>
        <fullName evidence="3">Kelch motif-containing protein</fullName>
    </recommendedName>
</protein>
<gene>
    <name evidence="1" type="ORF">GCM10023188_18840</name>
</gene>
<keyword evidence="2" id="KW-1185">Reference proteome</keyword>
<dbReference type="InterPro" id="IPR015915">
    <property type="entry name" value="Kelch-typ_b-propeller"/>
</dbReference>
<comment type="caution">
    <text evidence="1">The sequence shown here is derived from an EMBL/GenBank/DDBJ whole genome shotgun (WGS) entry which is preliminary data.</text>
</comment>
<organism evidence="1 2">
    <name type="scientific">Pontibacter saemangeumensis</name>
    <dbReference type="NCBI Taxonomy" id="1084525"/>
    <lineage>
        <taxon>Bacteria</taxon>
        <taxon>Pseudomonadati</taxon>
        <taxon>Bacteroidota</taxon>
        <taxon>Cytophagia</taxon>
        <taxon>Cytophagales</taxon>
        <taxon>Hymenobacteraceae</taxon>
        <taxon>Pontibacter</taxon>
    </lineage>
</organism>
<evidence type="ECO:0000313" key="1">
    <source>
        <dbReference type="EMBL" id="GAA4431372.1"/>
    </source>
</evidence>
<dbReference type="InterPro" id="IPR011043">
    <property type="entry name" value="Gal_Oxase/kelch_b-propeller"/>
</dbReference>
<accession>A0ABP8LKJ7</accession>
<name>A0ABP8LKJ7_9BACT</name>
<dbReference type="PANTHER" id="PTHR45632">
    <property type="entry name" value="LD33804P"/>
    <property type="match status" value="1"/>
</dbReference>
<dbReference type="SUPFAM" id="SSF50965">
    <property type="entry name" value="Galactose oxidase, central domain"/>
    <property type="match status" value="1"/>
</dbReference>
<dbReference type="EMBL" id="BAABHC010000010">
    <property type="protein sequence ID" value="GAA4431372.1"/>
    <property type="molecule type" value="Genomic_DNA"/>
</dbReference>
<dbReference type="PANTHER" id="PTHR45632:SF24">
    <property type="entry name" value="GALACTOSE OXIDASE"/>
    <property type="match status" value="1"/>
</dbReference>
<dbReference type="Proteomes" id="UP001500552">
    <property type="component" value="Unassembled WGS sequence"/>
</dbReference>
<sequence length="554" mass="62338">MDLTHLHASLMRNAIYVLLALLLVLISCEKEDPEPVKTTYEIPLNKSIVKDVTPNSVVFQYKVSAVEVSETGIYIAKDSSALAPAAVSGALNVAEYNTKHDAYSVSVDGLEPYTNYWYTVKIKDVQGKVSYTKAAGFETAGFNLAWREGFSGSIESKGTSYETLYLTAEYADTELNRYAVSFGGAILNLVAVEKKEGSDKFTFVIQVPKEVPPGAGSLSVYYGSRKIFEDGLRIEQGNVFDAIKVSQYEHPYNNLAYYKYNGKVHIINLNNRYRQHAWSPSTKQWEETSVPTPEELIEGMEGHEIDGKIYFGGISKRGFYVGQTYIGCQERIYAYDPVKEEWEFYPFYSSSNSNEFLRPNGSFVYQNKLYCIGRQLRVVDGAAQEKVLLQVFNPADKSWEVVMELQSATWGYKGIAIQGRIYVVAAEEKDQYAATVTFRHRLYELDLASRKLIKKADLVIDGEERGSLGPNLFEYRGHLFVYGGKSSIGYYGAGTTGMYEYAPEADSWTEIFPTNADIPSQNSFCYVIDDRIYLGLGLNPSTYKSRGIYEIKIK</sequence>
<reference evidence="2" key="1">
    <citation type="journal article" date="2019" name="Int. J. Syst. Evol. Microbiol.">
        <title>The Global Catalogue of Microorganisms (GCM) 10K type strain sequencing project: providing services to taxonomists for standard genome sequencing and annotation.</title>
        <authorList>
            <consortium name="The Broad Institute Genomics Platform"/>
            <consortium name="The Broad Institute Genome Sequencing Center for Infectious Disease"/>
            <person name="Wu L."/>
            <person name="Ma J."/>
        </authorList>
    </citation>
    <scope>NUCLEOTIDE SEQUENCE [LARGE SCALE GENOMIC DNA]</scope>
    <source>
        <strain evidence="2">JCM 17926</strain>
    </source>
</reference>